<sequence>MTAIDIGSYPHTTKQSPESIGIIGWNVWMWVSDASAETFGPITRSASAGGYTVTATAQVTEVVWDMGNGDTVTCGKGTKYTGMGTTDIKSPTCGYRYTDDGDYQISATTHWEVNWSGIGESGTIEMELTTPPEQLTVAEIQVLNVPVEQD</sequence>
<comment type="caution">
    <text evidence="1">The sequence shown here is derived from an EMBL/GenBank/DDBJ whole genome shotgun (WGS) entry which is preliminary data.</text>
</comment>
<gene>
    <name evidence="1" type="ORF">FOJ82_13135</name>
</gene>
<proteinExistence type="predicted"/>
<dbReference type="OrthoDB" id="3734102at2"/>
<dbReference type="EMBL" id="VKKG01000005">
    <property type="protein sequence ID" value="TRY17466.1"/>
    <property type="molecule type" value="Genomic_DNA"/>
</dbReference>
<evidence type="ECO:0000313" key="2">
    <source>
        <dbReference type="Proteomes" id="UP000317638"/>
    </source>
</evidence>
<dbReference type="Proteomes" id="UP000317638">
    <property type="component" value="Unassembled WGS sequence"/>
</dbReference>
<evidence type="ECO:0000313" key="1">
    <source>
        <dbReference type="EMBL" id="TRY17466.1"/>
    </source>
</evidence>
<dbReference type="AlphaFoldDB" id="A0A553JYD6"/>
<accession>A0A553JYD6</accession>
<reference evidence="1 2" key="1">
    <citation type="submission" date="2019-07" db="EMBL/GenBank/DDBJ databases">
        <authorList>
            <person name="Zhou L.-Y."/>
        </authorList>
    </citation>
    <scope>NUCLEOTIDE SEQUENCE [LARGE SCALE GENOMIC DNA]</scope>
    <source>
        <strain evidence="1 2">YIM 101269</strain>
    </source>
</reference>
<dbReference type="RefSeq" id="WP_143938930.1">
    <property type="nucleotide sequence ID" value="NZ_VKKG01000005.1"/>
</dbReference>
<name>A0A553JYD6_9ACTN</name>
<protein>
    <recommendedName>
        <fullName evidence="3">PKD domain-containing protein</fullName>
    </recommendedName>
</protein>
<evidence type="ECO:0008006" key="3">
    <source>
        <dbReference type="Google" id="ProtNLM"/>
    </source>
</evidence>
<organism evidence="1 2">
    <name type="scientific">Tessaracoccus rhinocerotis</name>
    <dbReference type="NCBI Taxonomy" id="1689449"/>
    <lineage>
        <taxon>Bacteria</taxon>
        <taxon>Bacillati</taxon>
        <taxon>Actinomycetota</taxon>
        <taxon>Actinomycetes</taxon>
        <taxon>Propionibacteriales</taxon>
        <taxon>Propionibacteriaceae</taxon>
        <taxon>Tessaracoccus</taxon>
    </lineage>
</organism>
<keyword evidence="2" id="KW-1185">Reference proteome</keyword>